<name>A0A225SMS5_9BURK</name>
<gene>
    <name evidence="1" type="ORF">CEJ45_22210</name>
</gene>
<dbReference type="EMBL" id="NJGV01000028">
    <property type="protein sequence ID" value="OWY32222.1"/>
    <property type="molecule type" value="Genomic_DNA"/>
</dbReference>
<evidence type="ECO:0000313" key="2">
    <source>
        <dbReference type="Proteomes" id="UP000214747"/>
    </source>
</evidence>
<keyword evidence="2" id="KW-1185">Reference proteome</keyword>
<reference evidence="1 2" key="1">
    <citation type="journal article" date="2010" name="Int. J. Syst. Evol. Microbiol.">
        <title>Reclassification of Herbaspirillum putei as a later heterotypic synonym of Herbaspirillum huttiense, with the description of H. huttiense subsp. huttiense subsp. nov. and H. huttiense subsp. putei subsp. nov., comb. nov., and description of Herbaspirillum aquaticum sp. nov.</title>
        <authorList>
            <person name="Dobritsa A.P."/>
            <person name="Reddy M.C."/>
            <person name="Samadpour M."/>
        </authorList>
    </citation>
    <scope>NUCLEOTIDE SEQUENCE [LARGE SCALE GENOMIC DNA]</scope>
    <source>
        <strain evidence="1 2">IEH 4430</strain>
    </source>
</reference>
<comment type="caution">
    <text evidence="1">The sequence shown here is derived from an EMBL/GenBank/DDBJ whole genome shotgun (WGS) entry which is preliminary data.</text>
</comment>
<dbReference type="RefSeq" id="WP_088757226.1">
    <property type="nucleotide sequence ID" value="NZ_NJGV01000028.1"/>
</dbReference>
<evidence type="ECO:0000313" key="1">
    <source>
        <dbReference type="EMBL" id="OWY32222.1"/>
    </source>
</evidence>
<protein>
    <submittedName>
        <fullName evidence="1">Uncharacterized protein</fullName>
    </submittedName>
</protein>
<accession>A0A225SMS5</accession>
<dbReference type="AlphaFoldDB" id="A0A225SMS5"/>
<organism evidence="1 2">
    <name type="scientific">Herbaspirillum aquaticum</name>
    <dbReference type="NCBI Taxonomy" id="568783"/>
    <lineage>
        <taxon>Bacteria</taxon>
        <taxon>Pseudomonadati</taxon>
        <taxon>Pseudomonadota</taxon>
        <taxon>Betaproteobacteria</taxon>
        <taxon>Burkholderiales</taxon>
        <taxon>Oxalobacteraceae</taxon>
        <taxon>Herbaspirillum</taxon>
    </lineage>
</organism>
<proteinExistence type="predicted"/>
<sequence length="107" mass="12246">MSDTEFLAKRNEHCRQMLQQIKDNPANEMEAAFREHHLVGMSDPKLWGENLPSVVGYALQMFEEGWKAKEAAKSTKEVLEPPTDEQILAIRREVAEQYVSQRPGNSC</sequence>
<dbReference type="Proteomes" id="UP000214747">
    <property type="component" value="Unassembled WGS sequence"/>
</dbReference>